<evidence type="ECO:0000313" key="2">
    <source>
        <dbReference type="Proteomes" id="UP000464865"/>
    </source>
</evidence>
<reference evidence="1 2" key="1">
    <citation type="submission" date="2020-02" db="EMBL/GenBank/DDBJ databases">
        <title>Plant-Promoting Endophytic Bacterium Rhizobium oryzihabitans sp. nov., Isolated from the Root of Rice.</title>
        <authorList>
            <person name="zhao J."/>
            <person name="Zhang G."/>
        </authorList>
    </citation>
    <scope>NUCLEOTIDE SEQUENCE [LARGE SCALE GENOMIC DNA]</scope>
    <source>
        <strain evidence="1 2">M15</strain>
        <plasmid evidence="1 2">p8</plasmid>
    </source>
</reference>
<keyword evidence="1" id="KW-0614">Plasmid</keyword>
<protein>
    <submittedName>
        <fullName evidence="1">Damage-inducible mutagenesis protein</fullName>
    </submittedName>
</protein>
<evidence type="ECO:0000313" key="1">
    <source>
        <dbReference type="EMBL" id="QIB41668.1"/>
    </source>
</evidence>
<dbReference type="Proteomes" id="UP000464865">
    <property type="component" value="Plasmid p8"/>
</dbReference>
<geneLocation type="plasmid" evidence="1 2">
    <name>p8</name>
</geneLocation>
<dbReference type="SUPFAM" id="SSF52540">
    <property type="entry name" value="P-loop containing nucleoside triphosphate hydrolases"/>
    <property type="match status" value="1"/>
</dbReference>
<proteinExistence type="predicted"/>
<gene>
    <name evidence="1" type="ORF">G3A56_28295</name>
</gene>
<dbReference type="PIRSF" id="PIRSF034285">
    <property type="entry name" value="UCP034285"/>
    <property type="match status" value="1"/>
</dbReference>
<dbReference type="AlphaFoldDB" id="A0A7L5BRZ3"/>
<sequence length="251" mass="27212">MPVRANASTLAELQDAIDKIEGVSRSERKVLPFGVPAIDNHLPYGGLAYGAIHEIGGGGGDTVVGASSALFTAGIAARTTGKVLWCLTRTDLFPPALAQAGLDPNRVIFVESDNELGVCEAFEEALRFGGLAAVVAEMVRLPMDISRRFQLAAEKTGTLGLVLRRWRRQQEATDFGNPTAAATRWRVSPLASEPLPVEGIGRPRWVLEMIRQRAGECFDVEVAACDHRGQMAEVEHWRHFRPGTVASVGWK</sequence>
<dbReference type="EMBL" id="CP048640">
    <property type="protein sequence ID" value="QIB41668.1"/>
    <property type="molecule type" value="Genomic_DNA"/>
</dbReference>
<dbReference type="InterPro" id="IPR017026">
    <property type="entry name" value="ImuA"/>
</dbReference>
<dbReference type="RefSeq" id="WP_164057031.1">
    <property type="nucleotide sequence ID" value="NZ_CP048640.1"/>
</dbReference>
<dbReference type="KEGG" id="roy:G3A56_28295"/>
<dbReference type="InterPro" id="IPR027417">
    <property type="entry name" value="P-loop_NTPase"/>
</dbReference>
<keyword evidence="2" id="KW-1185">Reference proteome</keyword>
<dbReference type="Gene3D" id="3.40.50.300">
    <property type="entry name" value="P-loop containing nucleotide triphosphate hydrolases"/>
    <property type="match status" value="1"/>
</dbReference>
<name>A0A7L5BRZ3_9HYPH</name>
<accession>A0A7L5BRZ3</accession>
<organism evidence="1 2">
    <name type="scientific">Rhizobium oryzihabitans</name>
    <dbReference type="NCBI Taxonomy" id="2267833"/>
    <lineage>
        <taxon>Bacteria</taxon>
        <taxon>Pseudomonadati</taxon>
        <taxon>Pseudomonadota</taxon>
        <taxon>Alphaproteobacteria</taxon>
        <taxon>Hyphomicrobiales</taxon>
        <taxon>Rhizobiaceae</taxon>
        <taxon>Rhizobium/Agrobacterium group</taxon>
        <taxon>Rhizobium</taxon>
    </lineage>
</organism>